<proteinExistence type="predicted"/>
<reference evidence="5 7" key="2">
    <citation type="submission" date="2017-08" db="EMBL/GenBank/DDBJ databases">
        <authorList>
            <person name="Feschi L."/>
            <person name="Jeukens J."/>
            <person name="Emond-Rheault J.-G."/>
            <person name="Kukavica-Ibrulj I."/>
            <person name="Boyle B."/>
            <person name="Levesque R.C."/>
        </authorList>
    </citation>
    <scope>NUCLEOTIDE SEQUENCE [LARGE SCALE GENOMIC DNA]</scope>
    <source>
        <strain evidence="5 7">PA-W36</strain>
    </source>
</reference>
<evidence type="ECO:0000313" key="3">
    <source>
        <dbReference type="EMBL" id="MZZ12375.1"/>
    </source>
</evidence>
<dbReference type="CDD" id="cd06216">
    <property type="entry name" value="FNR_iron_sulfur_binding_2"/>
    <property type="match status" value="1"/>
</dbReference>
<dbReference type="InterPro" id="IPR039261">
    <property type="entry name" value="FNR_nucleotide-bd"/>
</dbReference>
<dbReference type="PANTHER" id="PTHR47354">
    <property type="entry name" value="NADH OXIDOREDUCTASE HCR"/>
    <property type="match status" value="1"/>
</dbReference>
<dbReference type="PANTHER" id="PTHR47354:SF3">
    <property type="entry name" value="OXIDOREDUCTASE-RELATED"/>
    <property type="match status" value="1"/>
</dbReference>
<dbReference type="PROSITE" id="PS51384">
    <property type="entry name" value="FAD_FR"/>
    <property type="match status" value="1"/>
</dbReference>
<feature type="domain" description="FAD-binding FR-type" evidence="2">
    <location>
        <begin position="43"/>
        <end position="143"/>
    </location>
</feature>
<evidence type="ECO:0000259" key="2">
    <source>
        <dbReference type="PROSITE" id="PS51384"/>
    </source>
</evidence>
<dbReference type="InterPro" id="IPR001041">
    <property type="entry name" value="2Fe-2S_ferredoxin-type"/>
</dbReference>
<reference evidence="5 7" key="3">
    <citation type="submission" date="2019-01" db="EMBL/GenBank/DDBJ databases">
        <title>The Pseudomonas aeruginosa pan-genome provides new insights on its population structure, horizontal gene transfer and pathogenicity.</title>
        <authorList>
            <person name="Freschi L."/>
            <person name="Vincent A.T."/>
            <person name="Jeukens J."/>
            <person name="Emond-Rheault J.-G."/>
            <person name="Kukavica-Ibrulj I."/>
            <person name="Dupont M.-J."/>
            <person name="Charette S.J."/>
            <person name="Boyle B."/>
            <person name="Levesque R.C."/>
        </authorList>
    </citation>
    <scope>NUCLEOTIDE SEQUENCE [LARGE SCALE GENOMIC DNA]</scope>
    <source>
        <strain evidence="5 7">PA-W36</strain>
    </source>
</reference>
<dbReference type="Pfam" id="PF00970">
    <property type="entry name" value="FAD_binding_6"/>
    <property type="match status" value="1"/>
</dbReference>
<dbReference type="Pfam" id="PF00175">
    <property type="entry name" value="NAD_binding_1"/>
    <property type="match status" value="1"/>
</dbReference>
<dbReference type="InterPro" id="IPR012675">
    <property type="entry name" value="Beta-grasp_dom_sf"/>
</dbReference>
<dbReference type="Proteomes" id="UP000194857">
    <property type="component" value="Unassembled WGS sequence"/>
</dbReference>
<dbReference type="InterPro" id="IPR008333">
    <property type="entry name" value="Cbr1-like_FAD-bd_dom"/>
</dbReference>
<reference evidence="4 6" key="1">
    <citation type="submission" date="2017-05" db="EMBL/GenBank/DDBJ databases">
        <authorList>
            <person name="Song R."/>
            <person name="Chenine A.L."/>
            <person name="Ruprecht R.M."/>
        </authorList>
    </citation>
    <scope>NUCLEOTIDE SEQUENCE [LARGE SCALE GENOMIC DNA]</scope>
    <source>
        <strain evidence="4 6">S567_C10_BS</strain>
    </source>
</reference>
<dbReference type="AlphaFoldDB" id="A0A0C7D6G7"/>
<dbReference type="EMBL" id="NFFZ01000001">
    <property type="protein sequence ID" value="OTI66092.1"/>
    <property type="molecule type" value="Genomic_DNA"/>
</dbReference>
<dbReference type="CDD" id="cd00207">
    <property type="entry name" value="fer2"/>
    <property type="match status" value="1"/>
</dbReference>
<dbReference type="EMBL" id="NSNE01000003">
    <property type="protein sequence ID" value="RPM20099.1"/>
    <property type="molecule type" value="Genomic_DNA"/>
</dbReference>
<dbReference type="SUPFAM" id="SSF52343">
    <property type="entry name" value="Ferredoxin reductase-like, C-terminal NADP-linked domain"/>
    <property type="match status" value="1"/>
</dbReference>
<dbReference type="Gene3D" id="2.40.30.10">
    <property type="entry name" value="Translation factors"/>
    <property type="match status" value="1"/>
</dbReference>
<dbReference type="Proteomes" id="UP000284767">
    <property type="component" value="Unassembled WGS sequence"/>
</dbReference>
<evidence type="ECO:0000313" key="7">
    <source>
        <dbReference type="Proteomes" id="UP000284767"/>
    </source>
</evidence>
<dbReference type="PROSITE" id="PS51085">
    <property type="entry name" value="2FE2S_FER_2"/>
    <property type="match status" value="1"/>
</dbReference>
<dbReference type="InterPro" id="IPR036010">
    <property type="entry name" value="2Fe-2S_ferredoxin-like_sf"/>
</dbReference>
<dbReference type="SUPFAM" id="SSF63380">
    <property type="entry name" value="Riboflavin synthase domain-like"/>
    <property type="match status" value="1"/>
</dbReference>
<dbReference type="Pfam" id="PF00111">
    <property type="entry name" value="Fer2"/>
    <property type="match status" value="1"/>
</dbReference>
<dbReference type="InterPro" id="IPR050415">
    <property type="entry name" value="MRET"/>
</dbReference>
<name>A0A0C7D6G7_PSEAI</name>
<feature type="domain" description="2Fe-2S ferredoxin-type" evidence="1">
    <location>
        <begin position="282"/>
        <end position="366"/>
    </location>
</feature>
<dbReference type="InterPro" id="IPR001433">
    <property type="entry name" value="OxRdtase_FAD/NAD-bd"/>
</dbReference>
<protein>
    <submittedName>
        <fullName evidence="3">2Fe-2S iron-sulfur cluster binding domain-containing protein</fullName>
    </submittedName>
    <submittedName>
        <fullName evidence="4">Ferredoxin reductase</fullName>
    </submittedName>
</protein>
<dbReference type="PROSITE" id="PS00197">
    <property type="entry name" value="2FE2S_FER_1"/>
    <property type="match status" value="1"/>
</dbReference>
<comment type="caution">
    <text evidence="4">The sequence shown here is derived from an EMBL/GenBank/DDBJ whole genome shotgun (WGS) entry which is preliminary data.</text>
</comment>
<reference evidence="3" key="4">
    <citation type="submission" date="2020-01" db="EMBL/GenBank/DDBJ databases">
        <title>Bacteria Cultured from War Wounds Associated with the Conflict in Eastern Ukraine.</title>
        <authorList>
            <person name="Snesrud E."/>
            <person name="Galac M.R."/>
            <person name="Mc Gann P."/>
            <person name="Valentine K."/>
            <person name="Viacheslav K."/>
        </authorList>
    </citation>
    <scope>NUCLEOTIDE SEQUENCE</scope>
    <source>
        <strain evidence="3">VNMU148</strain>
    </source>
</reference>
<accession>A0A0C7D6G7</accession>
<dbReference type="GO" id="GO:0016491">
    <property type="term" value="F:oxidoreductase activity"/>
    <property type="evidence" value="ECO:0007669"/>
    <property type="project" value="InterPro"/>
</dbReference>
<gene>
    <name evidence="4" type="ORF">CAZ10_02060</name>
    <name evidence="3" type="ORF">GUL26_08955</name>
    <name evidence="5" type="ORF">IPC1295_07380</name>
</gene>
<evidence type="ECO:0000313" key="4">
    <source>
        <dbReference type="EMBL" id="OTI66092.1"/>
    </source>
</evidence>
<dbReference type="RefSeq" id="WP_003123551.1">
    <property type="nucleotide sequence ID" value="NZ_AP024513.1"/>
</dbReference>
<evidence type="ECO:0000259" key="1">
    <source>
        <dbReference type="PROSITE" id="PS51085"/>
    </source>
</evidence>
<dbReference type="GO" id="GO:0051537">
    <property type="term" value="F:2 iron, 2 sulfur cluster binding"/>
    <property type="evidence" value="ECO:0007669"/>
    <property type="project" value="InterPro"/>
</dbReference>
<organism evidence="4 6">
    <name type="scientific">Pseudomonas aeruginosa</name>
    <dbReference type="NCBI Taxonomy" id="287"/>
    <lineage>
        <taxon>Bacteria</taxon>
        <taxon>Pseudomonadati</taxon>
        <taxon>Pseudomonadota</taxon>
        <taxon>Gammaproteobacteria</taxon>
        <taxon>Pseudomonadales</taxon>
        <taxon>Pseudomonadaceae</taxon>
        <taxon>Pseudomonas</taxon>
    </lineage>
</organism>
<dbReference type="SUPFAM" id="SSF54292">
    <property type="entry name" value="2Fe-2S ferredoxin-like"/>
    <property type="match status" value="1"/>
</dbReference>
<dbReference type="Gene3D" id="3.10.20.30">
    <property type="match status" value="1"/>
</dbReference>
<sequence length="366" mass="39926">MALLPLALLTPLLAPLRRLAARGWLREADVDGLLRHAHPLASLNRHYARVEARYWVADDMLALALRTAPGWPPARPGQHIQLLAERDGVRVGRSYSLTRVVGERLEIAVKRHPDGLLSPWLCEHLAVGQRVELQPAQGDLRWPMQAEAVCLLAAGSGLTPLLGLLREALENGYRGPVLWLHYVRHPGQRAWLGELEALAARHPNLELRWSLTRGARADGCLEGHFQPRHLDGWAADLARSQALACGPAAFVEAVGEQLGARFAGLQTESFSVPRWRSGEAPREVRLRFARSQREVSGDSAASLLEQAEAHGLRPAHGCRQGICASCTCVLLSGCVRDLRSGALCSEPGQPIRLCVSAAHGDLALDL</sequence>
<evidence type="ECO:0000313" key="5">
    <source>
        <dbReference type="EMBL" id="RPM20099.1"/>
    </source>
</evidence>
<accession>A0A1S1BW10</accession>
<dbReference type="InterPro" id="IPR017938">
    <property type="entry name" value="Riboflavin_synthase-like_b-brl"/>
</dbReference>
<dbReference type="Proteomes" id="UP000644192">
    <property type="component" value="Unassembled WGS sequence"/>
</dbReference>
<dbReference type="InterPro" id="IPR006058">
    <property type="entry name" value="2Fe2S_fd_BS"/>
</dbReference>
<dbReference type="Gene3D" id="3.40.50.80">
    <property type="entry name" value="Nucleotide-binding domain of ferredoxin-NADP reductase (FNR) module"/>
    <property type="match status" value="1"/>
</dbReference>
<evidence type="ECO:0000313" key="6">
    <source>
        <dbReference type="Proteomes" id="UP000194857"/>
    </source>
</evidence>
<dbReference type="InterPro" id="IPR017927">
    <property type="entry name" value="FAD-bd_FR_type"/>
</dbReference>
<dbReference type="EMBL" id="WXZT01000004">
    <property type="protein sequence ID" value="MZZ12375.1"/>
    <property type="molecule type" value="Genomic_DNA"/>
</dbReference>